<evidence type="ECO:0000313" key="1">
    <source>
        <dbReference type="EMBL" id="OQD76513.1"/>
    </source>
</evidence>
<comment type="caution">
    <text evidence="1">The sequence shown here is derived from an EMBL/GenBank/DDBJ whole genome shotgun (WGS) entry which is preliminary data.</text>
</comment>
<protein>
    <submittedName>
        <fullName evidence="1">Uncharacterized protein</fullName>
    </submittedName>
</protein>
<keyword evidence="2" id="KW-1185">Reference proteome</keyword>
<proteinExistence type="predicted"/>
<name>A0A1V6PI18_PENDC</name>
<gene>
    <name evidence="1" type="ORF">PENDEC_c004G03098</name>
</gene>
<reference evidence="2" key="1">
    <citation type="journal article" date="2017" name="Nat. Microbiol.">
        <title>Global analysis of biosynthetic gene clusters reveals vast potential of secondary metabolite production in Penicillium species.</title>
        <authorList>
            <person name="Nielsen J.C."/>
            <person name="Grijseels S."/>
            <person name="Prigent S."/>
            <person name="Ji B."/>
            <person name="Dainat J."/>
            <person name="Nielsen K.F."/>
            <person name="Frisvad J.C."/>
            <person name="Workman M."/>
            <person name="Nielsen J."/>
        </authorList>
    </citation>
    <scope>NUCLEOTIDE SEQUENCE [LARGE SCALE GENOMIC DNA]</scope>
    <source>
        <strain evidence="2">IBT 11843</strain>
    </source>
</reference>
<dbReference type="EMBL" id="MDYL01000004">
    <property type="protein sequence ID" value="OQD76513.1"/>
    <property type="molecule type" value="Genomic_DNA"/>
</dbReference>
<dbReference type="OrthoDB" id="4135672at2759"/>
<dbReference type="OMA" id="REECCLA"/>
<dbReference type="Pfam" id="PF20174">
    <property type="entry name" value="DUF6540"/>
    <property type="match status" value="1"/>
</dbReference>
<evidence type="ECO:0000313" key="2">
    <source>
        <dbReference type="Proteomes" id="UP000191522"/>
    </source>
</evidence>
<dbReference type="Proteomes" id="UP000191522">
    <property type="component" value="Unassembled WGS sequence"/>
</dbReference>
<dbReference type="InterPro" id="IPR046670">
    <property type="entry name" value="DUF6540"/>
</dbReference>
<accession>A0A1V6PI18</accession>
<sequence length="148" mass="16235">MPYNVYTIESLGNGERNHKAIYIETNPIATSQSVKGNLYHVTGTILKGMAYDPRSTTDPELLPEYIQGTKKQIATIAEDDLARFETECCLTVSPPKAQVTLSGKKVFPQTSLYRCREWIADVEKVAVEKGIFTPYGNSGAVADGTSLT</sequence>
<dbReference type="AlphaFoldDB" id="A0A1V6PI18"/>
<organism evidence="1 2">
    <name type="scientific">Penicillium decumbens</name>
    <dbReference type="NCBI Taxonomy" id="69771"/>
    <lineage>
        <taxon>Eukaryota</taxon>
        <taxon>Fungi</taxon>
        <taxon>Dikarya</taxon>
        <taxon>Ascomycota</taxon>
        <taxon>Pezizomycotina</taxon>
        <taxon>Eurotiomycetes</taxon>
        <taxon>Eurotiomycetidae</taxon>
        <taxon>Eurotiales</taxon>
        <taxon>Aspergillaceae</taxon>
        <taxon>Penicillium</taxon>
    </lineage>
</organism>